<gene>
    <name evidence="7" type="ORF">Rhe02_91640</name>
</gene>
<evidence type="ECO:0000256" key="2">
    <source>
        <dbReference type="ARBA" id="ARBA00006706"/>
    </source>
</evidence>
<dbReference type="PROSITE" id="PS00723">
    <property type="entry name" value="POLYPRENYL_SYNTHASE_1"/>
    <property type="match status" value="1"/>
</dbReference>
<dbReference type="CDD" id="cd00685">
    <property type="entry name" value="Trans_IPPS_HT"/>
    <property type="match status" value="1"/>
</dbReference>
<dbReference type="Pfam" id="PF00348">
    <property type="entry name" value="polyprenyl_synt"/>
    <property type="match status" value="1"/>
</dbReference>
<comment type="caution">
    <text evidence="7">The sequence shown here is derived from an EMBL/GenBank/DDBJ whole genome shotgun (WGS) entry which is preliminary data.</text>
</comment>
<name>A0A8J3VLW5_9ACTN</name>
<evidence type="ECO:0000256" key="5">
    <source>
        <dbReference type="ARBA" id="ARBA00022842"/>
    </source>
</evidence>
<dbReference type="EMBL" id="BONY01000119">
    <property type="protein sequence ID" value="GIH11097.1"/>
    <property type="molecule type" value="Genomic_DNA"/>
</dbReference>
<accession>A0A8J3VLW5</accession>
<dbReference type="GO" id="GO:0008299">
    <property type="term" value="P:isoprenoid biosynthetic process"/>
    <property type="evidence" value="ECO:0007669"/>
    <property type="project" value="InterPro"/>
</dbReference>
<evidence type="ECO:0000313" key="7">
    <source>
        <dbReference type="EMBL" id="GIH11097.1"/>
    </source>
</evidence>
<dbReference type="PROSITE" id="PS00444">
    <property type="entry name" value="POLYPRENYL_SYNTHASE_2"/>
    <property type="match status" value="1"/>
</dbReference>
<dbReference type="Gene3D" id="1.10.600.10">
    <property type="entry name" value="Farnesyl Diphosphate Synthase"/>
    <property type="match status" value="1"/>
</dbReference>
<dbReference type="InterPro" id="IPR000092">
    <property type="entry name" value="Polyprenyl_synt"/>
</dbReference>
<evidence type="ECO:0000313" key="8">
    <source>
        <dbReference type="Proteomes" id="UP000612899"/>
    </source>
</evidence>
<evidence type="ECO:0000256" key="6">
    <source>
        <dbReference type="RuleBase" id="RU004466"/>
    </source>
</evidence>
<dbReference type="PANTHER" id="PTHR12001">
    <property type="entry name" value="GERANYLGERANYL PYROPHOSPHATE SYNTHASE"/>
    <property type="match status" value="1"/>
</dbReference>
<dbReference type="PANTHER" id="PTHR12001:SF85">
    <property type="entry name" value="SHORT CHAIN ISOPRENYL DIPHOSPHATE SYNTHASE"/>
    <property type="match status" value="1"/>
</dbReference>
<dbReference type="InterPro" id="IPR008949">
    <property type="entry name" value="Isoprenoid_synthase_dom_sf"/>
</dbReference>
<keyword evidence="4" id="KW-0479">Metal-binding</keyword>
<keyword evidence="5" id="KW-0460">Magnesium</keyword>
<comment type="similarity">
    <text evidence="2 6">Belongs to the FPP/GGPP synthase family.</text>
</comment>
<protein>
    <submittedName>
        <fullName evidence="7">Geranylgeranyl pyrophosphate synthase</fullName>
    </submittedName>
</protein>
<keyword evidence="8" id="KW-1185">Reference proteome</keyword>
<dbReference type="GO" id="GO:0004659">
    <property type="term" value="F:prenyltransferase activity"/>
    <property type="evidence" value="ECO:0007669"/>
    <property type="project" value="InterPro"/>
</dbReference>
<dbReference type="AlphaFoldDB" id="A0A8J3VLW5"/>
<evidence type="ECO:0000256" key="4">
    <source>
        <dbReference type="ARBA" id="ARBA00022723"/>
    </source>
</evidence>
<reference evidence="7" key="1">
    <citation type="submission" date="2021-01" db="EMBL/GenBank/DDBJ databases">
        <title>Whole genome shotgun sequence of Rhizocola hellebori NBRC 109834.</title>
        <authorList>
            <person name="Komaki H."/>
            <person name="Tamura T."/>
        </authorList>
    </citation>
    <scope>NUCLEOTIDE SEQUENCE</scope>
    <source>
        <strain evidence="7">NBRC 109834</strain>
    </source>
</reference>
<dbReference type="InterPro" id="IPR033749">
    <property type="entry name" value="Polyprenyl_synt_CS"/>
</dbReference>
<dbReference type="GO" id="GO:0046872">
    <property type="term" value="F:metal ion binding"/>
    <property type="evidence" value="ECO:0007669"/>
    <property type="project" value="UniProtKB-KW"/>
</dbReference>
<comment type="cofactor">
    <cofactor evidence="1">
        <name>Mg(2+)</name>
        <dbReference type="ChEBI" id="CHEBI:18420"/>
    </cofactor>
</comment>
<dbReference type="Proteomes" id="UP000612899">
    <property type="component" value="Unassembled WGS sequence"/>
</dbReference>
<organism evidence="7 8">
    <name type="scientific">Rhizocola hellebori</name>
    <dbReference type="NCBI Taxonomy" id="1392758"/>
    <lineage>
        <taxon>Bacteria</taxon>
        <taxon>Bacillati</taxon>
        <taxon>Actinomycetota</taxon>
        <taxon>Actinomycetes</taxon>
        <taxon>Micromonosporales</taxon>
        <taxon>Micromonosporaceae</taxon>
        <taxon>Rhizocola</taxon>
    </lineage>
</organism>
<keyword evidence="3 6" id="KW-0808">Transferase</keyword>
<proteinExistence type="inferred from homology"/>
<sequence length="343" mass="36380">MDGVLKDFVGDEVAALLALDPALEPLTGAAMNAVFAGGKRMRPTFAYWGWRSVAGPSASQERVLPALAALELLHTFALVHDDIMDGSPTRRGQLTAHRALAADHSTQGLRGDPAHFGVSSAILVGDLCLVWADKLMSRSAVAPHTLLRARAGYDVMRAETIAGQFLDVLGESAREWTLERALRTAQLKTAGYTVTRPLQFGAALGDPAGRAVSAAFERYGQAVGVAFQLRDDLLGLYGDPSATGKPVGEDLAAGKPTVLLELARSLADPAQSAELDKLLSDTENLDVARVSRLIQETGATIRLDQMISQRVAIALEVLDRAPIDACARAPLGRLAAAAAWRNT</sequence>
<dbReference type="SUPFAM" id="SSF48576">
    <property type="entry name" value="Terpenoid synthases"/>
    <property type="match status" value="1"/>
</dbReference>
<dbReference type="SFLD" id="SFLDS00005">
    <property type="entry name" value="Isoprenoid_Synthase_Type_I"/>
    <property type="match status" value="1"/>
</dbReference>
<evidence type="ECO:0000256" key="1">
    <source>
        <dbReference type="ARBA" id="ARBA00001946"/>
    </source>
</evidence>
<evidence type="ECO:0000256" key="3">
    <source>
        <dbReference type="ARBA" id="ARBA00022679"/>
    </source>
</evidence>